<feature type="transmembrane region" description="Helical" evidence="15">
    <location>
        <begin position="368"/>
        <end position="389"/>
    </location>
</feature>
<keyword evidence="7 14" id="KW-0378">Hydrolase</keyword>
<dbReference type="InterPro" id="IPR048024">
    <property type="entry name" value="Fxna-like_M28_dom"/>
</dbReference>
<keyword evidence="4 14" id="KW-0645">Protease</keyword>
<evidence type="ECO:0000256" key="15">
    <source>
        <dbReference type="SAM" id="Phobius"/>
    </source>
</evidence>
<evidence type="ECO:0000256" key="8">
    <source>
        <dbReference type="ARBA" id="ARBA00022824"/>
    </source>
</evidence>
<dbReference type="OrthoDB" id="76293at2759"/>
<name>A0A8H6YBJ9_9AGAR</name>
<dbReference type="GO" id="GO:0005789">
    <property type="term" value="C:endoplasmic reticulum membrane"/>
    <property type="evidence" value="ECO:0007669"/>
    <property type="project" value="UniProtKB-SubCell"/>
</dbReference>
<feature type="chain" id="PRO_5034397976" description="Peptide hydrolase" evidence="14">
    <location>
        <begin position="29"/>
        <end position="878"/>
    </location>
</feature>
<evidence type="ECO:0000313" key="17">
    <source>
        <dbReference type="EMBL" id="KAF7356117.1"/>
    </source>
</evidence>
<evidence type="ECO:0000256" key="7">
    <source>
        <dbReference type="ARBA" id="ARBA00022801"/>
    </source>
</evidence>
<feature type="transmembrane region" description="Helical" evidence="15">
    <location>
        <begin position="491"/>
        <end position="511"/>
    </location>
</feature>
<dbReference type="SUPFAM" id="SSF53187">
    <property type="entry name" value="Zn-dependent exopeptidases"/>
    <property type="match status" value="1"/>
</dbReference>
<dbReference type="PANTHER" id="PTHR12147:SF22">
    <property type="entry name" value="ENDOPLASMIC RETICULUM METALLOPEPTIDASE 1"/>
    <property type="match status" value="1"/>
</dbReference>
<keyword evidence="14" id="KW-0732">Signal</keyword>
<comment type="cofactor">
    <cofactor evidence="1">
        <name>Zn(2+)</name>
        <dbReference type="ChEBI" id="CHEBI:29105"/>
    </cofactor>
</comment>
<dbReference type="Pfam" id="PF04389">
    <property type="entry name" value="Peptidase_M28"/>
    <property type="match status" value="1"/>
</dbReference>
<dbReference type="InterPro" id="IPR045175">
    <property type="entry name" value="M28_fam"/>
</dbReference>
<dbReference type="GO" id="GO:0008235">
    <property type="term" value="F:metalloexopeptidase activity"/>
    <property type="evidence" value="ECO:0007669"/>
    <property type="project" value="InterPro"/>
</dbReference>
<dbReference type="FunFam" id="3.40.630.10:FF:000008">
    <property type="entry name" value="Endoplasmic reticulum metallopeptidase 1"/>
    <property type="match status" value="1"/>
</dbReference>
<keyword evidence="6 14" id="KW-0479">Metal-binding</keyword>
<keyword evidence="9 14" id="KW-0862">Zinc</keyword>
<evidence type="ECO:0000256" key="4">
    <source>
        <dbReference type="ARBA" id="ARBA00022670"/>
    </source>
</evidence>
<evidence type="ECO:0000256" key="6">
    <source>
        <dbReference type="ARBA" id="ARBA00022723"/>
    </source>
</evidence>
<keyword evidence="11" id="KW-0482">Metalloprotease</keyword>
<dbReference type="InterPro" id="IPR007484">
    <property type="entry name" value="Peptidase_M28"/>
</dbReference>
<comment type="caution">
    <text evidence="17">The sequence shown here is derived from an EMBL/GenBank/DDBJ whole genome shotgun (WGS) entry which is preliminary data.</text>
</comment>
<feature type="transmembrane region" description="Helical" evidence="15">
    <location>
        <begin position="401"/>
        <end position="426"/>
    </location>
</feature>
<evidence type="ECO:0000256" key="13">
    <source>
        <dbReference type="ARBA" id="ARBA00023180"/>
    </source>
</evidence>
<evidence type="ECO:0000256" key="2">
    <source>
        <dbReference type="ARBA" id="ARBA00004477"/>
    </source>
</evidence>
<protein>
    <recommendedName>
        <fullName evidence="14">Peptide hydrolase</fullName>
        <ecNumber evidence="14">3.4.-.-</ecNumber>
    </recommendedName>
</protein>
<dbReference type="GO" id="GO:0006508">
    <property type="term" value="P:proteolysis"/>
    <property type="evidence" value="ECO:0007669"/>
    <property type="project" value="UniProtKB-KW"/>
</dbReference>
<accession>A0A8H6YBJ9</accession>
<dbReference type="Proteomes" id="UP000620124">
    <property type="component" value="Unassembled WGS sequence"/>
</dbReference>
<dbReference type="CDD" id="cd03875">
    <property type="entry name" value="M28_Fxna_like"/>
    <property type="match status" value="1"/>
</dbReference>
<feature type="transmembrane region" description="Helical" evidence="15">
    <location>
        <begin position="432"/>
        <end position="454"/>
    </location>
</feature>
<dbReference type="GO" id="GO:0046872">
    <property type="term" value="F:metal ion binding"/>
    <property type="evidence" value="ECO:0007669"/>
    <property type="project" value="UniProtKB-KW"/>
</dbReference>
<organism evidence="17 18">
    <name type="scientific">Mycena venus</name>
    <dbReference type="NCBI Taxonomy" id="2733690"/>
    <lineage>
        <taxon>Eukaryota</taxon>
        <taxon>Fungi</taxon>
        <taxon>Dikarya</taxon>
        <taxon>Basidiomycota</taxon>
        <taxon>Agaricomycotina</taxon>
        <taxon>Agaricomycetes</taxon>
        <taxon>Agaricomycetidae</taxon>
        <taxon>Agaricales</taxon>
        <taxon>Marasmiineae</taxon>
        <taxon>Mycenaceae</taxon>
        <taxon>Mycena</taxon>
    </lineage>
</organism>
<feature type="transmembrane region" description="Helical" evidence="15">
    <location>
        <begin position="584"/>
        <end position="603"/>
    </location>
</feature>
<reference evidence="17" key="1">
    <citation type="submission" date="2020-05" db="EMBL/GenBank/DDBJ databases">
        <title>Mycena genomes resolve the evolution of fungal bioluminescence.</title>
        <authorList>
            <person name="Tsai I.J."/>
        </authorList>
    </citation>
    <scope>NUCLEOTIDE SEQUENCE</scope>
    <source>
        <strain evidence="17">CCC161011</strain>
    </source>
</reference>
<keyword evidence="18" id="KW-1185">Reference proteome</keyword>
<feature type="domain" description="Peptidase M28" evidence="16">
    <location>
        <begin position="138"/>
        <end position="331"/>
    </location>
</feature>
<evidence type="ECO:0000256" key="11">
    <source>
        <dbReference type="ARBA" id="ARBA00023049"/>
    </source>
</evidence>
<evidence type="ECO:0000256" key="12">
    <source>
        <dbReference type="ARBA" id="ARBA00023136"/>
    </source>
</evidence>
<keyword evidence="13" id="KW-0325">Glycoprotein</keyword>
<feature type="transmembrane region" description="Helical" evidence="15">
    <location>
        <begin position="518"/>
        <end position="539"/>
    </location>
</feature>
<evidence type="ECO:0000256" key="10">
    <source>
        <dbReference type="ARBA" id="ARBA00022989"/>
    </source>
</evidence>
<dbReference type="PANTHER" id="PTHR12147">
    <property type="entry name" value="METALLOPEPTIDASE M28 FAMILY MEMBER"/>
    <property type="match status" value="1"/>
</dbReference>
<dbReference type="Gene3D" id="3.40.630.10">
    <property type="entry name" value="Zn peptidases"/>
    <property type="match status" value="1"/>
</dbReference>
<comment type="subcellular location">
    <subcellularLocation>
        <location evidence="2">Endoplasmic reticulum membrane</location>
        <topology evidence="2">Multi-pass membrane protein</topology>
    </subcellularLocation>
</comment>
<evidence type="ECO:0000256" key="14">
    <source>
        <dbReference type="RuleBase" id="RU361240"/>
    </source>
</evidence>
<evidence type="ECO:0000256" key="9">
    <source>
        <dbReference type="ARBA" id="ARBA00022833"/>
    </source>
</evidence>
<keyword evidence="5 15" id="KW-0812">Transmembrane</keyword>
<gene>
    <name evidence="17" type="ORF">MVEN_00942100</name>
</gene>
<evidence type="ECO:0000256" key="3">
    <source>
        <dbReference type="ARBA" id="ARBA00010918"/>
    </source>
</evidence>
<comment type="similarity">
    <text evidence="3 14">Belongs to the peptidase M28 family.</text>
</comment>
<keyword evidence="10 15" id="KW-1133">Transmembrane helix</keyword>
<evidence type="ECO:0000256" key="5">
    <source>
        <dbReference type="ARBA" id="ARBA00022692"/>
    </source>
</evidence>
<dbReference type="EC" id="3.4.-.-" evidence="14"/>
<evidence type="ECO:0000313" key="18">
    <source>
        <dbReference type="Proteomes" id="UP000620124"/>
    </source>
</evidence>
<proteinExistence type="inferred from homology"/>
<keyword evidence="8" id="KW-0256">Endoplasmic reticulum</keyword>
<evidence type="ECO:0000256" key="1">
    <source>
        <dbReference type="ARBA" id="ARBA00001947"/>
    </source>
</evidence>
<sequence length="878" mass="96566">MSLLSPKWGLGRSLLALSPFFLVAPLIALKQHHSLPEPETALTNARTNLPQISEARVLGYAKYLSENIGYRTVGTYEHAQADAWMVEQAEEAKRNCERVVKETGRKLQCEVWRQQGSGTHRFDMMGKRLYKSYQNLTNIVVRVSDGTDAGKEHALLLNSHLDSTLPSPGAADDAISVGIMLDCIRVLVDTPGWSPAYAVIFLFNHAEESLQDGSHLFSTQHPIAHTVRAVINLEAAGTTGRELLFQATSEEMVEAYSHVPRPFGTIFANDIFNSGVLLSDTDFRQFEEYLDVPGLDIAIVGNSYLYHMRKDLVENIEAGVAQNMGENTLALIRHLTAPGSPIPTLVANSSHKHKHMRVVYFGLMSHFFMYRFSTAKVIYGALLLGSLVLTRSAWRGQRRGVVAVMSGLLGSLLTPNIVALVMHRVLGKGMSWFAGGHFAAIALYAPATLLGGLASQLFVPTTDEKTVFSSILLLQTATAFGIQLFNVGSAAMFFISGLPIFVALLINNAVLTTRKGEISLWSYALGQFLPLLTGTLIMVPTVEVFVPLVSTSFKSQTNYLCENGSNIDGLCRPADSGDVPADNIVATIISVLGSQAVPLAIPFAHRFGRKSLRTLVLLLGAATLMNMAIYMRKDVFDEMHQKRLFVLHLENVTTHEQHLHIASADGAPGFHELVRDISNEFGSGLTTAEPAPLIMNDYNSDWDSLYPFSAFLSPYKIELPRDPDYISPWTARETSFILTAVNDVTDLEAGTRSFTLQVNHPGLIWTVIAFDAHVLKWNLDNNPPTEYARHHVKEASFYKADTWTLDLVVKLPEDGNRGILFNFIGLQEKAMWPGKMAVKAEGGPAMKLFENLDSWLEEKMGGTMDALLLGCVAGTTVV</sequence>
<feature type="signal peptide" evidence="14">
    <location>
        <begin position="1"/>
        <end position="28"/>
    </location>
</feature>
<keyword evidence="12 15" id="KW-0472">Membrane</keyword>
<feature type="transmembrane region" description="Helical" evidence="15">
    <location>
        <begin position="615"/>
        <end position="631"/>
    </location>
</feature>
<dbReference type="AlphaFoldDB" id="A0A8H6YBJ9"/>
<evidence type="ECO:0000259" key="16">
    <source>
        <dbReference type="Pfam" id="PF04389"/>
    </source>
</evidence>
<dbReference type="EMBL" id="JACAZI010000007">
    <property type="protein sequence ID" value="KAF7356117.1"/>
    <property type="molecule type" value="Genomic_DNA"/>
</dbReference>
<feature type="transmembrane region" description="Helical" evidence="15">
    <location>
        <begin position="466"/>
        <end position="485"/>
    </location>
</feature>